<dbReference type="HOGENOM" id="CLU_1344062_0_0_1"/>
<dbReference type="AlphaFoldDB" id="G2QSW7"/>
<dbReference type="GeneID" id="11519148"/>
<accession>G2QSW7</accession>
<dbReference type="KEGG" id="ttt:THITE_2125310"/>
<dbReference type="EMBL" id="CP003009">
    <property type="protein sequence ID" value="AEO62692.1"/>
    <property type="molecule type" value="Genomic_DNA"/>
</dbReference>
<name>G2QSW7_THETT</name>
<keyword evidence="2" id="KW-1185">Reference proteome</keyword>
<protein>
    <submittedName>
        <fullName evidence="1">Uncharacterized protein</fullName>
    </submittedName>
</protein>
<evidence type="ECO:0000313" key="2">
    <source>
        <dbReference type="Proteomes" id="UP000008181"/>
    </source>
</evidence>
<organism evidence="1 2">
    <name type="scientific">Thermothielavioides terrestris (strain ATCC 38088 / NRRL 8126)</name>
    <name type="common">Thielavia terrestris</name>
    <dbReference type="NCBI Taxonomy" id="578455"/>
    <lineage>
        <taxon>Eukaryota</taxon>
        <taxon>Fungi</taxon>
        <taxon>Dikarya</taxon>
        <taxon>Ascomycota</taxon>
        <taxon>Pezizomycotina</taxon>
        <taxon>Sordariomycetes</taxon>
        <taxon>Sordariomycetidae</taxon>
        <taxon>Sordariales</taxon>
        <taxon>Chaetomiaceae</taxon>
        <taxon>Thermothielavioides</taxon>
        <taxon>Thermothielavioides terrestris</taxon>
    </lineage>
</organism>
<gene>
    <name evidence="1" type="ORF">THITE_2125310</name>
</gene>
<sequence>MQWEIAAASAVVLASFIGGKFLKLSSAGSQDGASNPQAVCTLPRVTTAVIGLPVGGSTITSRLGAIVASQTATRLDMSKAAVESVVGELARYVSNPRRMGGARDLVNASEDWQLLLWCSALRYQIMRSPPSPGSCACQHPGCLSGNIEAAISLFTWNGRNLVSPREGRDNDHWMDCAASCTDSAFRSVKVKACPQPTGVQLEQR</sequence>
<evidence type="ECO:0000313" key="1">
    <source>
        <dbReference type="EMBL" id="AEO62692.1"/>
    </source>
</evidence>
<dbReference type="RefSeq" id="XP_003649028.1">
    <property type="nucleotide sequence ID" value="XM_003648980.1"/>
</dbReference>
<proteinExistence type="predicted"/>
<dbReference type="Proteomes" id="UP000008181">
    <property type="component" value="Chromosome 1"/>
</dbReference>
<reference evidence="1 2" key="1">
    <citation type="journal article" date="2011" name="Nat. Biotechnol.">
        <title>Comparative genomic analysis of the thermophilic biomass-degrading fungi Myceliophthora thermophila and Thielavia terrestris.</title>
        <authorList>
            <person name="Berka R.M."/>
            <person name="Grigoriev I.V."/>
            <person name="Otillar R."/>
            <person name="Salamov A."/>
            <person name="Grimwood J."/>
            <person name="Reid I."/>
            <person name="Ishmael N."/>
            <person name="John T."/>
            <person name="Darmond C."/>
            <person name="Moisan M.-C."/>
            <person name="Henrissat B."/>
            <person name="Coutinho P.M."/>
            <person name="Lombard V."/>
            <person name="Natvig D.O."/>
            <person name="Lindquist E."/>
            <person name="Schmutz J."/>
            <person name="Lucas S."/>
            <person name="Harris P."/>
            <person name="Powlowski J."/>
            <person name="Bellemare A."/>
            <person name="Taylor D."/>
            <person name="Butler G."/>
            <person name="de Vries R.P."/>
            <person name="Allijn I.E."/>
            <person name="van den Brink J."/>
            <person name="Ushinsky S."/>
            <person name="Storms R."/>
            <person name="Powell A.J."/>
            <person name="Paulsen I.T."/>
            <person name="Elbourne L.D.H."/>
            <person name="Baker S.E."/>
            <person name="Magnuson J."/>
            <person name="LaBoissiere S."/>
            <person name="Clutterbuck A.J."/>
            <person name="Martinez D."/>
            <person name="Wogulis M."/>
            <person name="de Leon A.L."/>
            <person name="Rey M.W."/>
            <person name="Tsang A."/>
        </authorList>
    </citation>
    <scope>NUCLEOTIDE SEQUENCE [LARGE SCALE GENOMIC DNA]</scope>
    <source>
        <strain evidence="2">ATCC 38088 / NRRL 8126</strain>
    </source>
</reference>